<feature type="region of interest" description="Disordered" evidence="1">
    <location>
        <begin position="1"/>
        <end position="36"/>
    </location>
</feature>
<dbReference type="Proteomes" id="UP001642464">
    <property type="component" value="Unassembled WGS sequence"/>
</dbReference>
<feature type="compositionally biased region" description="Basic and acidic residues" evidence="1">
    <location>
        <begin position="218"/>
        <end position="227"/>
    </location>
</feature>
<accession>A0ABP0PBU9</accession>
<protein>
    <submittedName>
        <fullName evidence="2">Uncharacterized protein</fullName>
    </submittedName>
</protein>
<keyword evidence="3" id="KW-1185">Reference proteome</keyword>
<comment type="caution">
    <text evidence="2">The sequence shown here is derived from an EMBL/GenBank/DDBJ whole genome shotgun (WGS) entry which is preliminary data.</text>
</comment>
<sequence>MKSILKKKGEAADDKKVPKAKSAPYKRPASKPDTPMSLEEKMELFAKSKQQNVTQFLDQLSDAQRQALWQRFSRARDALKDEDTTAMWNSVCKGKNSDPMKKKLLGIFLNEGTNLKNSTAWQKEKVTWSQSSGILDVNKGSIQVQRDPLDSEEWQFKLRTEVAWDEELTTHEHKAQSGGKQEAISWMKIKGQVLPSESHNTANEALEAVVPGKRRRPLAIEDKKGVDDEASAPETDEKDSKLDKNNVFDAEQEAEKLSQIGGKGGTEAKARISKMLKLVEKVKGEVGSKKAAYLKESEAALKVLLKKKPTVEVAKEKLFDCALAIKKAKNL</sequence>
<evidence type="ECO:0000256" key="1">
    <source>
        <dbReference type="SAM" id="MobiDB-lite"/>
    </source>
</evidence>
<gene>
    <name evidence="2" type="ORF">SCF082_LOCUS35978</name>
</gene>
<name>A0ABP0PBU9_9DINO</name>
<feature type="compositionally biased region" description="Acidic residues" evidence="1">
    <location>
        <begin position="228"/>
        <end position="237"/>
    </location>
</feature>
<evidence type="ECO:0000313" key="2">
    <source>
        <dbReference type="EMBL" id="CAK9073510.1"/>
    </source>
</evidence>
<reference evidence="2 3" key="1">
    <citation type="submission" date="2024-02" db="EMBL/GenBank/DDBJ databases">
        <authorList>
            <person name="Chen Y."/>
            <person name="Shah S."/>
            <person name="Dougan E. K."/>
            <person name="Thang M."/>
            <person name="Chan C."/>
        </authorList>
    </citation>
    <scope>NUCLEOTIDE SEQUENCE [LARGE SCALE GENOMIC DNA]</scope>
</reference>
<feature type="region of interest" description="Disordered" evidence="1">
    <location>
        <begin position="218"/>
        <end position="245"/>
    </location>
</feature>
<organism evidence="2 3">
    <name type="scientific">Durusdinium trenchii</name>
    <dbReference type="NCBI Taxonomy" id="1381693"/>
    <lineage>
        <taxon>Eukaryota</taxon>
        <taxon>Sar</taxon>
        <taxon>Alveolata</taxon>
        <taxon>Dinophyceae</taxon>
        <taxon>Suessiales</taxon>
        <taxon>Symbiodiniaceae</taxon>
        <taxon>Durusdinium</taxon>
    </lineage>
</organism>
<evidence type="ECO:0000313" key="3">
    <source>
        <dbReference type="Proteomes" id="UP001642464"/>
    </source>
</evidence>
<dbReference type="EMBL" id="CAXAMM010034891">
    <property type="protein sequence ID" value="CAK9073510.1"/>
    <property type="molecule type" value="Genomic_DNA"/>
</dbReference>
<proteinExistence type="predicted"/>
<feature type="compositionally biased region" description="Basic and acidic residues" evidence="1">
    <location>
        <begin position="7"/>
        <end position="17"/>
    </location>
</feature>